<name>A0ACC1TFU5_9APHY</name>
<evidence type="ECO:0000313" key="2">
    <source>
        <dbReference type="Proteomes" id="UP001148662"/>
    </source>
</evidence>
<keyword evidence="2" id="KW-1185">Reference proteome</keyword>
<accession>A0ACC1TFU5</accession>
<evidence type="ECO:0000313" key="1">
    <source>
        <dbReference type="EMBL" id="KAJ3559947.1"/>
    </source>
</evidence>
<sequence length="813" mass="91804">MDDIMDAVHAVRHNVGSRIAKALSPSSRRQLSGPSTQGAKLQSKTVVSNTGRAPPLQVFDCAEVRRKSNTSFWDAPSGLGETKGKAEQQTMDLQVEDLCGIKASSLPSGSEPCTHDVKKVEKTSSGEKKPRMATGLCFSLLVLCKRHIMEDHLHNLLSGVDQYKNFLVAVCVFGVLTLHKRLGKEADMPIQLGKQDLQPSGEKFKGPGLNRKAKRSDPDDIALTDGAMYFTPAATIKKDSESSETAKARALDMQQVQSNGYAYVDLAQACALQEYMALYMQVSAYDINYQHRKNLAQWMKELNEIAQKLEIRDFKMTYFPRTTAEVGKFHLPSHKQEWAVEEAIDLQEMKAQILFELGLGEASDVSEADMTERCDAFFKRADDWHEKAGIYLTLLVDEAVKSMNASALIVAVQALLMECTEAQIDEEVEDWQEDDDSNLPASKPQEDSNSPAAMIEPAPPKPAKKKCGRPQKARLEAAPRMLHTPFIISGYLSGEGSAQESTKCKRDEGTTSNCEHRRKMRNEWWKEVNSMLIELPSSYDACICRHHAMAAAVMIERQVLKGYALEVLDELRSLLVVSASLKNAAQQHQNQEVSTRICTAQRHRWRVIQYASSTYRCMRKTLMSLGMDKNDTQFRELTWLNVHAFVVLPSNQQLEDSWKHVSWIWKNLDFAARQKGEVVEYCINGTSGELYASFSNCDDVSSILLLLLRAEMRRTIHYFKFYEMNWTEHAAAAEAIQDNARMAYAWKLLEGCEDHFTGKEGINVVVLCEEVVERKRAVVRKYQFKYTTQHLQTYVVFSSCLAPFLEPNPDERK</sequence>
<reference evidence="1" key="1">
    <citation type="submission" date="2022-07" db="EMBL/GenBank/DDBJ databases">
        <title>Genome Sequence of Phlebia brevispora.</title>
        <authorList>
            <person name="Buettner E."/>
        </authorList>
    </citation>
    <scope>NUCLEOTIDE SEQUENCE</scope>
    <source>
        <strain evidence="1">MPL23</strain>
    </source>
</reference>
<gene>
    <name evidence="1" type="ORF">NM688_g29</name>
</gene>
<dbReference type="EMBL" id="JANHOG010000002">
    <property type="protein sequence ID" value="KAJ3559947.1"/>
    <property type="molecule type" value="Genomic_DNA"/>
</dbReference>
<organism evidence="1 2">
    <name type="scientific">Phlebia brevispora</name>
    <dbReference type="NCBI Taxonomy" id="194682"/>
    <lineage>
        <taxon>Eukaryota</taxon>
        <taxon>Fungi</taxon>
        <taxon>Dikarya</taxon>
        <taxon>Basidiomycota</taxon>
        <taxon>Agaricomycotina</taxon>
        <taxon>Agaricomycetes</taxon>
        <taxon>Polyporales</taxon>
        <taxon>Meruliaceae</taxon>
        <taxon>Phlebia</taxon>
    </lineage>
</organism>
<comment type="caution">
    <text evidence="1">The sequence shown here is derived from an EMBL/GenBank/DDBJ whole genome shotgun (WGS) entry which is preliminary data.</text>
</comment>
<protein>
    <submittedName>
        <fullName evidence="1">Uncharacterized protein</fullName>
    </submittedName>
</protein>
<dbReference type="Proteomes" id="UP001148662">
    <property type="component" value="Unassembled WGS sequence"/>
</dbReference>
<proteinExistence type="predicted"/>